<dbReference type="InterPro" id="IPR050679">
    <property type="entry name" value="Bact_HTH_transcr_reg"/>
</dbReference>
<dbReference type="InterPro" id="IPR028978">
    <property type="entry name" value="Chorismate_lyase_/UTRA_dom_sf"/>
</dbReference>
<keyword evidence="6" id="KW-1185">Reference proteome</keyword>
<dbReference type="PROSITE" id="PS50949">
    <property type="entry name" value="HTH_GNTR"/>
    <property type="match status" value="1"/>
</dbReference>
<gene>
    <name evidence="5" type="ORF">NOF55_23340</name>
</gene>
<reference evidence="5" key="1">
    <citation type="submission" date="2022-07" db="EMBL/GenBank/DDBJ databases">
        <title>Ectorhizobium quercum gen.nov., sp. nov.</title>
        <authorList>
            <person name="Ma T."/>
            <person name="Li Y."/>
        </authorList>
    </citation>
    <scope>NUCLEOTIDE SEQUENCE</scope>
    <source>
        <strain evidence="5">BDR2-2</strain>
    </source>
</reference>
<dbReference type="InterPro" id="IPR036388">
    <property type="entry name" value="WH-like_DNA-bd_sf"/>
</dbReference>
<accession>A0AAE3N2U1</accession>
<evidence type="ECO:0000313" key="6">
    <source>
        <dbReference type="Proteomes" id="UP001208771"/>
    </source>
</evidence>
<dbReference type="Gene3D" id="1.10.10.10">
    <property type="entry name" value="Winged helix-like DNA-binding domain superfamily/Winged helix DNA-binding domain"/>
    <property type="match status" value="1"/>
</dbReference>
<evidence type="ECO:0000256" key="1">
    <source>
        <dbReference type="ARBA" id="ARBA00023015"/>
    </source>
</evidence>
<dbReference type="GO" id="GO:0003700">
    <property type="term" value="F:DNA-binding transcription factor activity"/>
    <property type="evidence" value="ECO:0007669"/>
    <property type="project" value="InterPro"/>
</dbReference>
<dbReference type="GO" id="GO:0045892">
    <property type="term" value="P:negative regulation of DNA-templated transcription"/>
    <property type="evidence" value="ECO:0007669"/>
    <property type="project" value="TreeGrafter"/>
</dbReference>
<dbReference type="PANTHER" id="PTHR44846:SF1">
    <property type="entry name" value="MANNOSYL-D-GLYCERATE TRANSPORT_METABOLISM SYSTEM REPRESSOR MNGR-RELATED"/>
    <property type="match status" value="1"/>
</dbReference>
<dbReference type="PRINTS" id="PR00035">
    <property type="entry name" value="HTHGNTR"/>
</dbReference>
<protein>
    <submittedName>
        <fullName evidence="5">GntR family transcriptional regulator</fullName>
    </submittedName>
</protein>
<dbReference type="SMART" id="SM00866">
    <property type="entry name" value="UTRA"/>
    <property type="match status" value="1"/>
</dbReference>
<feature type="domain" description="HTH gntR-type" evidence="4">
    <location>
        <begin position="35"/>
        <end position="103"/>
    </location>
</feature>
<dbReference type="SMART" id="SM00345">
    <property type="entry name" value="HTH_GNTR"/>
    <property type="match status" value="1"/>
</dbReference>
<dbReference type="EMBL" id="JANFPI010000017">
    <property type="protein sequence ID" value="MCX9000038.1"/>
    <property type="molecule type" value="Genomic_DNA"/>
</dbReference>
<keyword evidence="2" id="KW-0238">DNA-binding</keyword>
<name>A0AAE3N2U1_9HYPH</name>
<evidence type="ECO:0000256" key="2">
    <source>
        <dbReference type="ARBA" id="ARBA00023125"/>
    </source>
</evidence>
<sequence>MKASRFTQVAAECKGDGRLSGTIDTKTEEALRKQQWRHQALAETLYHRIAEGEFPVGSALPTERDIAASEKVSRATVREALRFLENHGMIRRRQGSGTVVIAREPQRLRMPLDSLEALLTYPQDTEVEVQSGEPLSPDDPAFAEAELESGGNWWRVTFQRRMQGASAPVSHIDVYLPEEYAAVEADIPAGGGSVFLLVEDRFGIHPAEAVVRIDAVQIDARRAQALGVAEGSAAVRIQRRYSDAAGRLYQVSVSIYPQDRYVFETVIRG</sequence>
<evidence type="ECO:0000256" key="3">
    <source>
        <dbReference type="ARBA" id="ARBA00023163"/>
    </source>
</evidence>
<proteinExistence type="predicted"/>
<evidence type="ECO:0000313" key="5">
    <source>
        <dbReference type="EMBL" id="MCX9000038.1"/>
    </source>
</evidence>
<dbReference type="InterPro" id="IPR011663">
    <property type="entry name" value="UTRA"/>
</dbReference>
<dbReference type="Gene3D" id="3.40.1410.10">
    <property type="entry name" value="Chorismate lyase-like"/>
    <property type="match status" value="1"/>
</dbReference>
<organism evidence="5 6">
    <name type="scientific">Ectorhizobium quercum</name>
    <dbReference type="NCBI Taxonomy" id="2965071"/>
    <lineage>
        <taxon>Bacteria</taxon>
        <taxon>Pseudomonadati</taxon>
        <taxon>Pseudomonadota</taxon>
        <taxon>Alphaproteobacteria</taxon>
        <taxon>Hyphomicrobiales</taxon>
        <taxon>Rhizobiaceae</taxon>
        <taxon>Ectorhizobium</taxon>
    </lineage>
</organism>
<dbReference type="GO" id="GO:0003677">
    <property type="term" value="F:DNA binding"/>
    <property type="evidence" value="ECO:0007669"/>
    <property type="project" value="UniProtKB-KW"/>
</dbReference>
<dbReference type="CDD" id="cd07377">
    <property type="entry name" value="WHTH_GntR"/>
    <property type="match status" value="1"/>
</dbReference>
<keyword evidence="1" id="KW-0805">Transcription regulation</keyword>
<dbReference type="InterPro" id="IPR000524">
    <property type="entry name" value="Tscrpt_reg_HTH_GntR"/>
</dbReference>
<dbReference type="Pfam" id="PF07702">
    <property type="entry name" value="UTRA"/>
    <property type="match status" value="1"/>
</dbReference>
<keyword evidence="3" id="KW-0804">Transcription</keyword>
<dbReference type="Pfam" id="PF00392">
    <property type="entry name" value="GntR"/>
    <property type="match status" value="1"/>
</dbReference>
<comment type="caution">
    <text evidence="5">The sequence shown here is derived from an EMBL/GenBank/DDBJ whole genome shotgun (WGS) entry which is preliminary data.</text>
</comment>
<evidence type="ECO:0000259" key="4">
    <source>
        <dbReference type="PROSITE" id="PS50949"/>
    </source>
</evidence>
<dbReference type="PANTHER" id="PTHR44846">
    <property type="entry name" value="MANNOSYL-D-GLYCERATE TRANSPORT/METABOLISM SYSTEM REPRESSOR MNGR-RELATED"/>
    <property type="match status" value="1"/>
</dbReference>
<dbReference type="SUPFAM" id="SSF46785">
    <property type="entry name" value="Winged helix' DNA-binding domain"/>
    <property type="match status" value="1"/>
</dbReference>
<dbReference type="SUPFAM" id="SSF64288">
    <property type="entry name" value="Chorismate lyase-like"/>
    <property type="match status" value="1"/>
</dbReference>
<dbReference type="InterPro" id="IPR036390">
    <property type="entry name" value="WH_DNA-bd_sf"/>
</dbReference>
<dbReference type="Proteomes" id="UP001208771">
    <property type="component" value="Unassembled WGS sequence"/>
</dbReference>
<dbReference type="RefSeq" id="WP_306413538.1">
    <property type="nucleotide sequence ID" value="NZ_JANFPI010000017.1"/>
</dbReference>
<dbReference type="AlphaFoldDB" id="A0AAE3N2U1"/>